<proteinExistence type="predicted"/>
<dbReference type="InterPro" id="IPR007253">
    <property type="entry name" value="Cell_wall-bd_2"/>
</dbReference>
<sequence length="305" mass="31310">TSNPGVLTVTRIAGSDRQDTAAKVSAATFAANVPVVFVATGGNFPDALAAAPAAAKQNGPLLLVDRDSMSQPVRDELRRLKPSKIVVVGSDLSVSERLATELAAYAKTGEVQRIGGVDRYDTAAQLVEAAFPKGSSQAWLATGEKFPDALAAAAAAGSVRAPVLLINGGQSTVDDRTRSLVRGLGVKKLTIAGDPLSVSTGIETSFGITPVRIGGTDRYDTSVLLNRDAFTAASTVYLATGEKFPDALAGANAAGFTRNPLYTVKPDCVPQAVLDDIDDLGATKVVLLGGPNTLSEGVASLTACR</sequence>
<dbReference type="AlphaFoldDB" id="A0A9X2E230"/>
<dbReference type="RefSeq" id="WP_251947830.1">
    <property type="nucleotide sequence ID" value="NZ_JAMRYM010000109.1"/>
</dbReference>
<accession>A0A9X2E230</accession>
<dbReference type="PANTHER" id="PTHR30032:SF8">
    <property type="entry name" value="GERMINATION-SPECIFIC N-ACETYLMURAMOYL-L-ALANINE AMIDASE"/>
    <property type="match status" value="1"/>
</dbReference>
<name>A0A9X2E230_9MICO</name>
<feature type="non-terminal residue" evidence="1">
    <location>
        <position position="1"/>
    </location>
</feature>
<dbReference type="Pfam" id="PF04122">
    <property type="entry name" value="CW_binding_2"/>
    <property type="match status" value="3"/>
</dbReference>
<dbReference type="EMBL" id="JAMRYM010000109">
    <property type="protein sequence ID" value="MCM6764088.1"/>
    <property type="molecule type" value="Genomic_DNA"/>
</dbReference>
<organism evidence="1 2">
    <name type="scientific">Rathayibacter rubneri</name>
    <dbReference type="NCBI Taxonomy" id="2950106"/>
    <lineage>
        <taxon>Bacteria</taxon>
        <taxon>Bacillati</taxon>
        <taxon>Actinomycetota</taxon>
        <taxon>Actinomycetes</taxon>
        <taxon>Micrococcales</taxon>
        <taxon>Microbacteriaceae</taxon>
        <taxon>Rathayibacter</taxon>
    </lineage>
</organism>
<comment type="caution">
    <text evidence="1">The sequence shown here is derived from an EMBL/GenBank/DDBJ whole genome shotgun (WGS) entry which is preliminary data.</text>
</comment>
<dbReference type="InterPro" id="IPR051922">
    <property type="entry name" value="Bact_Sporulation_Assoc"/>
</dbReference>
<evidence type="ECO:0000313" key="1">
    <source>
        <dbReference type="EMBL" id="MCM6764088.1"/>
    </source>
</evidence>
<dbReference type="Proteomes" id="UP001155240">
    <property type="component" value="Unassembled WGS sequence"/>
</dbReference>
<gene>
    <name evidence="1" type="ORF">NB037_16870</name>
</gene>
<dbReference type="Gene3D" id="3.40.50.12090">
    <property type="match status" value="2"/>
</dbReference>
<keyword evidence="2" id="KW-1185">Reference proteome</keyword>
<dbReference type="PANTHER" id="PTHR30032">
    <property type="entry name" value="N-ACETYLMURAMOYL-L-ALANINE AMIDASE-RELATED"/>
    <property type="match status" value="1"/>
</dbReference>
<evidence type="ECO:0000313" key="2">
    <source>
        <dbReference type="Proteomes" id="UP001155240"/>
    </source>
</evidence>
<protein>
    <submittedName>
        <fullName evidence="1">Cell wall-binding repeat-containing protein</fullName>
    </submittedName>
</protein>
<reference evidence="1" key="1">
    <citation type="submission" date="2022-06" db="EMBL/GenBank/DDBJ databases">
        <title>Whole genome shotgun sequencing (WGS) of Rathayibacter sp. ZW T2_19, isolated from stored onions (Allium cepa).</title>
        <authorList>
            <person name="Stoll D.A."/>
            <person name="Huch M."/>
        </authorList>
    </citation>
    <scope>NUCLEOTIDE SEQUENCE</scope>
    <source>
        <strain evidence="1">ZW T2_19</strain>
    </source>
</reference>